<dbReference type="Pfam" id="PF03865">
    <property type="entry name" value="ShlB"/>
    <property type="match status" value="1"/>
</dbReference>
<dbReference type="PANTHER" id="PTHR10161:SF14">
    <property type="entry name" value="TARTRATE-RESISTANT ACID PHOSPHATASE TYPE 5"/>
    <property type="match status" value="1"/>
</dbReference>
<dbReference type="InterPro" id="IPR005565">
    <property type="entry name" value="Hemolysn_activator_HlyB_C"/>
</dbReference>
<feature type="domain" description="Haemolysin activator HlyB C-terminal" evidence="4">
    <location>
        <begin position="1070"/>
        <end position="1202"/>
    </location>
</feature>
<dbReference type="GO" id="GO:0016787">
    <property type="term" value="F:hydrolase activity"/>
    <property type="evidence" value="ECO:0007669"/>
    <property type="project" value="UniProtKB-KW"/>
</dbReference>
<dbReference type="eggNOG" id="COG1409">
    <property type="taxonomic scope" value="Bacteria"/>
</dbReference>
<dbReference type="RefSeq" id="WP_009582421.1">
    <property type="nucleotide sequence ID" value="NZ_AMZN01000081.1"/>
</dbReference>
<proteinExistence type="predicted"/>
<organism evidence="5 6">
    <name type="scientific">Fulvivirga imtechensis AK7</name>
    <dbReference type="NCBI Taxonomy" id="1237149"/>
    <lineage>
        <taxon>Bacteria</taxon>
        <taxon>Pseudomonadati</taxon>
        <taxon>Bacteroidota</taxon>
        <taxon>Cytophagia</taxon>
        <taxon>Cytophagales</taxon>
        <taxon>Fulvivirgaceae</taxon>
        <taxon>Fulvivirga</taxon>
    </lineage>
</organism>
<dbReference type="InterPro" id="IPR051558">
    <property type="entry name" value="Metallophosphoesterase_PAP"/>
</dbReference>
<dbReference type="EMBL" id="AMZN01000081">
    <property type="protein sequence ID" value="ELR69260.1"/>
    <property type="molecule type" value="Genomic_DNA"/>
</dbReference>
<accession>L8JKG0</accession>
<dbReference type="AlphaFoldDB" id="L8JKG0"/>
<dbReference type="InterPro" id="IPR029052">
    <property type="entry name" value="Metallo-depent_PP-like"/>
</dbReference>
<dbReference type="Pfam" id="PF00149">
    <property type="entry name" value="Metallophos"/>
    <property type="match status" value="1"/>
</dbReference>
<comment type="caution">
    <text evidence="5">The sequence shown here is derived from an EMBL/GenBank/DDBJ whole genome shotgun (WGS) entry which is preliminary data.</text>
</comment>
<evidence type="ECO:0000256" key="1">
    <source>
        <dbReference type="ARBA" id="ARBA00022729"/>
    </source>
</evidence>
<evidence type="ECO:0000259" key="4">
    <source>
        <dbReference type="Pfam" id="PF03865"/>
    </source>
</evidence>
<dbReference type="InterPro" id="IPR004843">
    <property type="entry name" value="Calcineurin-like_PHP"/>
</dbReference>
<evidence type="ECO:0000256" key="2">
    <source>
        <dbReference type="ARBA" id="ARBA00022801"/>
    </source>
</evidence>
<evidence type="ECO:0000313" key="5">
    <source>
        <dbReference type="EMBL" id="ELR69260.1"/>
    </source>
</evidence>
<reference evidence="5 6" key="1">
    <citation type="submission" date="2012-12" db="EMBL/GenBank/DDBJ databases">
        <title>Genome assembly of Fulvivirga imtechensis AK7.</title>
        <authorList>
            <person name="Nupur N."/>
            <person name="Khatri I."/>
            <person name="Kumar R."/>
            <person name="Subramanian S."/>
            <person name="Pinnaka A."/>
        </authorList>
    </citation>
    <scope>NUCLEOTIDE SEQUENCE [LARGE SCALE GENOMIC DNA]</scope>
    <source>
        <strain evidence="5 6">AK7</strain>
    </source>
</reference>
<keyword evidence="6" id="KW-1185">Reference proteome</keyword>
<keyword evidence="2" id="KW-0378">Hydrolase</keyword>
<dbReference type="eggNOG" id="COG4775">
    <property type="taxonomic scope" value="Bacteria"/>
</dbReference>
<evidence type="ECO:0000259" key="3">
    <source>
        <dbReference type="Pfam" id="PF00149"/>
    </source>
</evidence>
<dbReference type="OrthoDB" id="333971at2"/>
<sequence>MFFRGSRVSTITILFSFLIVNACNTIKPYIAKEHLNWREAAKPEAEVIHTVYLVGDGGAVTDNKAEVMALLKNKLSEESDSSETTVVFLGDNIYQRGLPPESDDDREEKEEILLKQLEAAKHSSRVIFIPGNHDWDYSGPDGLAQLKRQEEFVEDFFNGSNAFVPSNGCPGPVEVRVNDALTIIVVDTEWWLRKLDKPYAPENGCTVEDELDFVIQLEDMIRRNDGRHVLLAAHHPIFSNGNHGGHYNLLDNIFPLRLVRDKLYIPLPVIGSLYPILRKAGASPQDIPNADFQQYKRAILSIIEQRGNVIYAAGHDHNLQLRKYGLMHHIVSGSASKLNFAARGFSATYVHQKKGFCKLIYYKNGEVWAEYYIVQNEDPEGELSFRIALYGLNPEEAEVADREEVPDYRDSVKTIAANENYEISKVGSLFLGSHYRKEWTTPVTVPYIDLKTYRGGLKPVNKGGGKQTITIRFINDDSVQFNLRSVDKFPASAIPDIFRGSWIHDFVKDQTSTAHPYGALTIPKMSKVLELYYTDPELYYTPFTSYLGPYITDFGGKLGFIEIRPDEDLSGYERFGHSENIVSTSTLFDHLHDDNENEVDSKMYLKSRLFDMLIGDWDRHDNQWRWAEYKKSNGGAVFRPVARDRDQVFSLYDGIIPWLLSRKWTFRNFSHFDYEIRDLKGLNYSARNLDRRLLNGLSQEEWLSAAKEIQQQLTDKVIDEAMKQLPGEVYSFSAPEIAAKIKARRNNLITYTREYYKFLAEEVEIVGSEEHEFFDVHRINDEETRVEVYRRKKDGTVEEKIYDRVFFRDETDEIRLFGRDGHDKFVIHGRVDRGIKVRVIGGAEKEDILIDSSYVGKGGKKTIFYDTKTNEPNLHPGKETLVVTSDQAWVNEYHRNSFEYDYFGPRLSLEYNIDDGFYFGGGIKIEQQGFRREPLEISHLLQANYALRTDAVDVLYEGRFYSVFGPLWDIYIDVGSKGPNYVFNYFGQGNNSENKRDINFYRVGMERFAASPVLVRRLSQAMQVGLGPSYESVNIDKDEDNILTASFVDQGMVKSHARFMGFRFHTRLSILDYEVNPERGFSWLNEINFLKELNTGDARFTNYRTDLEVYLTPNLPVKVTFASRLGAATNTGDFYFYHSNFLGNESGLRGFRRNRFAGKTSFYNNNEVRFKVFNIRNSLIKGDFGVVGFFDHGRVWAKNGGAGGMHRSYGPGLYLHFFDAFLISAWYGISDEDKLFTFNAGFLF</sequence>
<dbReference type="STRING" id="1237149.C900_05331"/>
<evidence type="ECO:0000313" key="6">
    <source>
        <dbReference type="Proteomes" id="UP000011135"/>
    </source>
</evidence>
<gene>
    <name evidence="5" type="ORF">C900_05331</name>
</gene>
<dbReference type="GO" id="GO:0019867">
    <property type="term" value="C:outer membrane"/>
    <property type="evidence" value="ECO:0007669"/>
    <property type="project" value="InterPro"/>
</dbReference>
<name>L8JKG0_9BACT</name>
<protein>
    <submittedName>
        <fullName evidence="5">Surface antigen (D15)</fullName>
    </submittedName>
</protein>
<dbReference type="PANTHER" id="PTHR10161">
    <property type="entry name" value="TARTRATE-RESISTANT ACID PHOSPHATASE TYPE 5"/>
    <property type="match status" value="1"/>
</dbReference>
<dbReference type="SUPFAM" id="SSF56300">
    <property type="entry name" value="Metallo-dependent phosphatases"/>
    <property type="match status" value="1"/>
</dbReference>
<feature type="domain" description="Calcineurin-like phosphoesterase" evidence="3">
    <location>
        <begin position="61"/>
        <end position="250"/>
    </location>
</feature>
<dbReference type="PATRIC" id="fig|1237149.3.peg.4712"/>
<dbReference type="Gene3D" id="3.60.21.10">
    <property type="match status" value="1"/>
</dbReference>
<keyword evidence="1" id="KW-0732">Signal</keyword>
<dbReference type="Gene3D" id="2.40.160.50">
    <property type="entry name" value="membrane protein fhac: a member of the omp85/tpsb transporter family"/>
    <property type="match status" value="1"/>
</dbReference>
<dbReference type="Proteomes" id="UP000011135">
    <property type="component" value="Unassembled WGS sequence"/>
</dbReference>